<accession>A0A370HX28</accession>
<comment type="caution">
    <text evidence="2">The sequence shown here is derived from an EMBL/GenBank/DDBJ whole genome shotgun (WGS) entry which is preliminary data.</text>
</comment>
<dbReference type="Proteomes" id="UP000254869">
    <property type="component" value="Unassembled WGS sequence"/>
</dbReference>
<protein>
    <submittedName>
        <fullName evidence="2">Uncharacterized protein</fullName>
    </submittedName>
</protein>
<feature type="compositionally biased region" description="Low complexity" evidence="1">
    <location>
        <begin position="9"/>
        <end position="20"/>
    </location>
</feature>
<keyword evidence="3" id="KW-1185">Reference proteome</keyword>
<reference evidence="2 3" key="1">
    <citation type="submission" date="2018-07" db="EMBL/GenBank/DDBJ databases">
        <title>Genomic Encyclopedia of Type Strains, Phase IV (KMG-IV): sequencing the most valuable type-strain genomes for metagenomic binning, comparative biology and taxonomic classification.</title>
        <authorList>
            <person name="Goeker M."/>
        </authorList>
    </citation>
    <scope>NUCLEOTIDE SEQUENCE [LARGE SCALE GENOMIC DNA]</scope>
    <source>
        <strain evidence="2 3">DSM 44290</strain>
    </source>
</reference>
<evidence type="ECO:0000256" key="1">
    <source>
        <dbReference type="SAM" id="MobiDB-lite"/>
    </source>
</evidence>
<gene>
    <name evidence="2" type="ORF">DFR76_11179</name>
</gene>
<evidence type="ECO:0000313" key="3">
    <source>
        <dbReference type="Proteomes" id="UP000254869"/>
    </source>
</evidence>
<dbReference type="EMBL" id="QQBC01000011">
    <property type="protein sequence ID" value="RDI63062.1"/>
    <property type="molecule type" value="Genomic_DNA"/>
</dbReference>
<proteinExistence type="predicted"/>
<feature type="region of interest" description="Disordered" evidence="1">
    <location>
        <begin position="1"/>
        <end position="28"/>
    </location>
</feature>
<evidence type="ECO:0000313" key="2">
    <source>
        <dbReference type="EMBL" id="RDI63062.1"/>
    </source>
</evidence>
<organism evidence="2 3">
    <name type="scientific">Nocardia pseudobrasiliensis</name>
    <dbReference type="NCBI Taxonomy" id="45979"/>
    <lineage>
        <taxon>Bacteria</taxon>
        <taxon>Bacillati</taxon>
        <taxon>Actinomycetota</taxon>
        <taxon>Actinomycetes</taxon>
        <taxon>Mycobacteriales</taxon>
        <taxon>Nocardiaceae</taxon>
        <taxon>Nocardia</taxon>
    </lineage>
</organism>
<dbReference type="STRING" id="1210086.GCA_001613105_05232"/>
<dbReference type="AlphaFoldDB" id="A0A370HX28"/>
<sequence>MADSGGSAVTVVLPPDVDTPQLAGESATRPAELAALNSGTPITADAVARALLLGAARGKATVVPSLSSRLTRWFAGVAPGLMARLMEFSLPAHSVSSTDRRLLRIHCATR</sequence>
<name>A0A370HX28_9NOCA</name>